<evidence type="ECO:0000259" key="1">
    <source>
        <dbReference type="Pfam" id="PF13843"/>
    </source>
</evidence>
<feature type="domain" description="PiggyBac transposable element-derived protein" evidence="1">
    <location>
        <begin position="1"/>
        <end position="211"/>
    </location>
</feature>
<gene>
    <name evidence="2" type="ORF">NQ314_000706</name>
</gene>
<dbReference type="Proteomes" id="UP001162156">
    <property type="component" value="Unassembled WGS sequence"/>
</dbReference>
<protein>
    <recommendedName>
        <fullName evidence="1">PiggyBac transposable element-derived protein domain-containing protein</fullName>
    </recommendedName>
</protein>
<dbReference type="EMBL" id="JANEYF010000210">
    <property type="protein sequence ID" value="KAJ8971449.1"/>
    <property type="molecule type" value="Genomic_DNA"/>
</dbReference>
<proteinExistence type="predicted"/>
<dbReference type="PANTHER" id="PTHR46599">
    <property type="entry name" value="PIGGYBAC TRANSPOSABLE ELEMENT-DERIVED PROTEIN 4"/>
    <property type="match status" value="1"/>
</dbReference>
<name>A0AAV8ZVP2_9CUCU</name>
<dbReference type="Pfam" id="PF13843">
    <property type="entry name" value="DDE_Tnp_1_7"/>
    <property type="match status" value="1"/>
</dbReference>
<dbReference type="InterPro" id="IPR029526">
    <property type="entry name" value="PGBD"/>
</dbReference>
<evidence type="ECO:0000313" key="3">
    <source>
        <dbReference type="Proteomes" id="UP001162156"/>
    </source>
</evidence>
<dbReference type="PANTHER" id="PTHR46599:SF3">
    <property type="entry name" value="PIGGYBAC TRANSPOSABLE ELEMENT-DERIVED PROTEIN 4"/>
    <property type="match status" value="1"/>
</dbReference>
<dbReference type="AlphaFoldDB" id="A0AAV8ZVP2"/>
<comment type="caution">
    <text evidence="2">The sequence shown here is derived from an EMBL/GenBank/DDBJ whole genome shotgun (WGS) entry which is preliminary data.</text>
</comment>
<evidence type="ECO:0000313" key="2">
    <source>
        <dbReference type="EMBL" id="KAJ8971449.1"/>
    </source>
</evidence>
<reference evidence="2" key="1">
    <citation type="journal article" date="2023" name="Insect Mol. Biol.">
        <title>Genome sequencing provides insights into the evolution of gene families encoding plant cell wall-degrading enzymes in longhorned beetles.</title>
        <authorList>
            <person name="Shin N.R."/>
            <person name="Okamura Y."/>
            <person name="Kirsch R."/>
            <person name="Pauchet Y."/>
        </authorList>
    </citation>
    <scope>NUCLEOTIDE SEQUENCE</scope>
    <source>
        <strain evidence="2">RBIC_L_NR</strain>
    </source>
</reference>
<keyword evidence="3" id="KW-1185">Reference proteome</keyword>
<accession>A0AAV8ZVP2</accession>
<sequence>MIPFRGRLSFRQYVKGKRHMFGVKVFKLCLKGGHIYNMMIYCGKTEPISDLVRNSVVMFLINDILENGRIFYTNNWYTSTTLARKLLEKSTHLIGTLRRNRKYTPKNIVNAKFKKGELLVLQTKDGISVMKWRDKRDVLFLSMLHMDTQNEVRHHQGQKKKQFAIIAYNSAKSFIDVSDQMSSYSSVIRRSIKWNRKVAVEVILGTSVINSL</sequence>
<organism evidence="2 3">
    <name type="scientific">Rhamnusium bicolor</name>
    <dbReference type="NCBI Taxonomy" id="1586634"/>
    <lineage>
        <taxon>Eukaryota</taxon>
        <taxon>Metazoa</taxon>
        <taxon>Ecdysozoa</taxon>
        <taxon>Arthropoda</taxon>
        <taxon>Hexapoda</taxon>
        <taxon>Insecta</taxon>
        <taxon>Pterygota</taxon>
        <taxon>Neoptera</taxon>
        <taxon>Endopterygota</taxon>
        <taxon>Coleoptera</taxon>
        <taxon>Polyphaga</taxon>
        <taxon>Cucujiformia</taxon>
        <taxon>Chrysomeloidea</taxon>
        <taxon>Cerambycidae</taxon>
        <taxon>Lepturinae</taxon>
        <taxon>Rhagiini</taxon>
        <taxon>Rhamnusium</taxon>
    </lineage>
</organism>